<sequence length="87" mass="9230">MAPKAKKAAPAPPKAAARAKASKAKEAELEGVHGHKKKIRTSPTVRRPKTGDLEAAQISWEERPPGETGLATLPPSSSPTTEPREED</sequence>
<evidence type="ECO:0000256" key="1">
    <source>
        <dbReference type="SAM" id="MobiDB-lite"/>
    </source>
</evidence>
<reference evidence="3" key="1">
    <citation type="submission" date="2020-03" db="EMBL/GenBank/DDBJ databases">
        <title>Studies in the Genomics of Life Span.</title>
        <authorList>
            <person name="Glass D."/>
        </authorList>
    </citation>
    <scope>NUCLEOTIDE SEQUENCE</scope>
    <source>
        <strain evidence="3">SUZIE</strain>
        <tissue evidence="3">Muscle</tissue>
    </source>
</reference>
<dbReference type="GO" id="GO:0005840">
    <property type="term" value="C:ribosome"/>
    <property type="evidence" value="ECO:0007669"/>
    <property type="project" value="UniProtKB-KW"/>
</dbReference>
<feature type="compositionally biased region" description="Low complexity" evidence="1">
    <location>
        <begin position="72"/>
        <end position="81"/>
    </location>
</feature>
<dbReference type="AlphaFoldDB" id="A0AA41MKB1"/>
<feature type="region of interest" description="Disordered" evidence="1">
    <location>
        <begin position="1"/>
        <end position="87"/>
    </location>
</feature>
<evidence type="ECO:0000259" key="2">
    <source>
        <dbReference type="Pfam" id="PF03939"/>
    </source>
</evidence>
<organism evidence="3 4">
    <name type="scientific">Sciurus carolinensis</name>
    <name type="common">Eastern gray squirrel</name>
    <dbReference type="NCBI Taxonomy" id="30640"/>
    <lineage>
        <taxon>Eukaryota</taxon>
        <taxon>Metazoa</taxon>
        <taxon>Chordata</taxon>
        <taxon>Craniata</taxon>
        <taxon>Vertebrata</taxon>
        <taxon>Euteleostomi</taxon>
        <taxon>Mammalia</taxon>
        <taxon>Eutheria</taxon>
        <taxon>Euarchontoglires</taxon>
        <taxon>Glires</taxon>
        <taxon>Rodentia</taxon>
        <taxon>Sciuromorpha</taxon>
        <taxon>Sciuridae</taxon>
        <taxon>Sciurinae</taxon>
        <taxon>Sciurini</taxon>
        <taxon>Sciurus</taxon>
    </lineage>
</organism>
<dbReference type="EMBL" id="JAATJV010208333">
    <property type="protein sequence ID" value="MBZ3873574.1"/>
    <property type="molecule type" value="Genomic_DNA"/>
</dbReference>
<dbReference type="InterPro" id="IPR005633">
    <property type="entry name" value="Ribosomal_uL23_N"/>
</dbReference>
<protein>
    <submittedName>
        <fullName evidence="3">60S ribosomal protein L23a</fullName>
    </submittedName>
</protein>
<dbReference type="Proteomes" id="UP001166674">
    <property type="component" value="Unassembled WGS sequence"/>
</dbReference>
<feature type="compositionally biased region" description="Basic and acidic residues" evidence="1">
    <location>
        <begin position="23"/>
        <end position="33"/>
    </location>
</feature>
<feature type="domain" description="Large ribosomal subunit protein uL23 N-terminal" evidence="2">
    <location>
        <begin position="17"/>
        <end position="50"/>
    </location>
</feature>
<comment type="caution">
    <text evidence="3">The sequence shown here is derived from an EMBL/GenBank/DDBJ whole genome shotgun (WGS) entry which is preliminary data.</text>
</comment>
<dbReference type="Pfam" id="PF03939">
    <property type="entry name" value="Ribosomal_L23eN"/>
    <property type="match status" value="1"/>
</dbReference>
<keyword evidence="3" id="KW-0687">Ribonucleoprotein</keyword>
<gene>
    <name evidence="3" type="ORF">SUZIE_123620</name>
</gene>
<name>A0AA41MKB1_SCICA</name>
<evidence type="ECO:0000313" key="4">
    <source>
        <dbReference type="Proteomes" id="UP001166674"/>
    </source>
</evidence>
<proteinExistence type="predicted"/>
<keyword evidence="4" id="KW-1185">Reference proteome</keyword>
<evidence type="ECO:0000313" key="3">
    <source>
        <dbReference type="EMBL" id="MBZ3873574.1"/>
    </source>
</evidence>
<keyword evidence="3" id="KW-0689">Ribosomal protein</keyword>
<accession>A0AA41MKB1</accession>